<dbReference type="EMBL" id="KN847480">
    <property type="protein sequence ID" value="KIX02103.1"/>
    <property type="molecule type" value="Genomic_DNA"/>
</dbReference>
<keyword evidence="3" id="KW-1185">Reference proteome</keyword>
<feature type="region of interest" description="Disordered" evidence="1">
    <location>
        <begin position="498"/>
        <end position="522"/>
    </location>
</feature>
<accession>A0A0D2GV07</accession>
<gene>
    <name evidence="2" type="ORF">Z518_08042</name>
</gene>
<feature type="region of interest" description="Disordered" evidence="1">
    <location>
        <begin position="336"/>
        <end position="404"/>
    </location>
</feature>
<proteinExistence type="predicted"/>
<evidence type="ECO:0000313" key="3">
    <source>
        <dbReference type="Proteomes" id="UP000053617"/>
    </source>
</evidence>
<feature type="compositionally biased region" description="Basic and acidic residues" evidence="1">
    <location>
        <begin position="336"/>
        <end position="354"/>
    </location>
</feature>
<dbReference type="GeneID" id="25296113"/>
<dbReference type="Proteomes" id="UP000053617">
    <property type="component" value="Unassembled WGS sequence"/>
</dbReference>
<feature type="compositionally biased region" description="Polar residues" evidence="1">
    <location>
        <begin position="251"/>
        <end position="265"/>
    </location>
</feature>
<dbReference type="STRING" id="1442369.A0A0D2GV07"/>
<dbReference type="AlphaFoldDB" id="A0A0D2GV07"/>
<feature type="region of interest" description="Disordered" evidence="1">
    <location>
        <begin position="202"/>
        <end position="224"/>
    </location>
</feature>
<dbReference type="VEuPathDB" id="FungiDB:Z518_08042"/>
<reference evidence="2 3" key="1">
    <citation type="submission" date="2015-01" db="EMBL/GenBank/DDBJ databases">
        <title>The Genome Sequence of Rhinocladiella mackenzie CBS 650.93.</title>
        <authorList>
            <consortium name="The Broad Institute Genomics Platform"/>
            <person name="Cuomo C."/>
            <person name="de Hoog S."/>
            <person name="Gorbushina A."/>
            <person name="Stielow B."/>
            <person name="Teixiera M."/>
            <person name="Abouelleil A."/>
            <person name="Chapman S.B."/>
            <person name="Priest M."/>
            <person name="Young S.K."/>
            <person name="Wortman J."/>
            <person name="Nusbaum C."/>
            <person name="Birren B."/>
        </authorList>
    </citation>
    <scope>NUCLEOTIDE SEQUENCE [LARGE SCALE GENOMIC DNA]</scope>
    <source>
        <strain evidence="2 3">CBS 650.93</strain>
    </source>
</reference>
<feature type="region of interest" description="Disordered" evidence="1">
    <location>
        <begin position="251"/>
        <end position="285"/>
    </location>
</feature>
<evidence type="ECO:0000256" key="1">
    <source>
        <dbReference type="SAM" id="MobiDB-lite"/>
    </source>
</evidence>
<feature type="region of interest" description="Disordered" evidence="1">
    <location>
        <begin position="457"/>
        <end position="477"/>
    </location>
</feature>
<name>A0A0D2GV07_9EURO</name>
<feature type="compositionally biased region" description="Polar residues" evidence="1">
    <location>
        <begin position="48"/>
        <end position="62"/>
    </location>
</feature>
<feature type="compositionally biased region" description="Low complexity" evidence="1">
    <location>
        <begin position="380"/>
        <end position="396"/>
    </location>
</feature>
<dbReference type="OrthoDB" id="4207369at2759"/>
<organism evidence="2 3">
    <name type="scientific">Rhinocladiella mackenziei CBS 650.93</name>
    <dbReference type="NCBI Taxonomy" id="1442369"/>
    <lineage>
        <taxon>Eukaryota</taxon>
        <taxon>Fungi</taxon>
        <taxon>Dikarya</taxon>
        <taxon>Ascomycota</taxon>
        <taxon>Pezizomycotina</taxon>
        <taxon>Eurotiomycetes</taxon>
        <taxon>Chaetothyriomycetidae</taxon>
        <taxon>Chaetothyriales</taxon>
        <taxon>Herpotrichiellaceae</taxon>
        <taxon>Rhinocladiella</taxon>
    </lineage>
</organism>
<feature type="compositionally biased region" description="Low complexity" evidence="1">
    <location>
        <begin position="17"/>
        <end position="29"/>
    </location>
</feature>
<feature type="compositionally biased region" description="Polar residues" evidence="1">
    <location>
        <begin position="202"/>
        <end position="214"/>
    </location>
</feature>
<dbReference type="HOGENOM" id="CLU_031487_0_0_1"/>
<dbReference type="RefSeq" id="XP_013269239.1">
    <property type="nucleotide sequence ID" value="XM_013413785.1"/>
</dbReference>
<sequence length="606" mass="67254">MTLAVAATTPTRPLEASSFIPSLSPSSKSSPHRANTSGPWKPLESEYEPQSSPRCYTFTPQRAKSVPRAWERRPATPYIQRNETQKIWKRVPLGALTTNTSEARRRGEQPVNFRTVKRLRVGPLDGVEDKENIDYIASKWEEDGMMVLSPKRKAVVHGGSVESEAEIDDDHEMPPEVSSDVEVHAKPLYMDRSTGSAFTALSEDQNFPETSSDMRSVEVDGGATPTVLGHANLLGQDEEITQSRTSAAELITTDSAPLSTSNPSQGDRPVEVQTDVPSPSADTVPIGPSIELVNFSTDHDDTAYLHDFLTRARAQKVVKRQSLEMALSDTCGTMEMRDECPEERTSSRVEDLNDTRTLMTPPQNDGEDLQLSQEMESNVSSLSRRSSRLSTSLPRLQNPRASLPGNISLKRLNGTEFIATHRESRSVAVTTRTNTKRNKGNAVSVQIKLMQLHAEAKAGHEEDDAQYEEARKRKKKSKEVTWDEMIARYQDGSVARIGPEEKETPEDAVAEGDTHKDEQETQEPVLQVKKHVKKVRKLRKLNVGTVNGTPAPRRSISIPVSVKSSYSSEKAMDMTGDVNLGEQVGDANEREMNLRIQTRTRARKSS</sequence>
<feature type="region of interest" description="Disordered" evidence="1">
    <location>
        <begin position="1"/>
        <end position="69"/>
    </location>
</feature>
<protein>
    <submittedName>
        <fullName evidence="2">Uncharacterized protein</fullName>
    </submittedName>
</protein>
<evidence type="ECO:0000313" key="2">
    <source>
        <dbReference type="EMBL" id="KIX02103.1"/>
    </source>
</evidence>
<feature type="compositionally biased region" description="Polar residues" evidence="1">
    <location>
        <begin position="370"/>
        <end position="379"/>
    </location>
</feature>